<sequence length="670" mass="72095">MKLSLRVKFLLISGAGQAVVVGLLLANSLRLMDDAVSKNAYRVAHEYAVTLNLSLTPYASTGRLPELTTYLKEMLKDPRDSFARYVVVLGPNGRALLSVGQQPASLDALFAGADVSEMGGVQSTLDHDVLHARAPLLLEDNQVGTMYFGVSTADLSAAQALVLQQGGLIALASLGLGLLICYAFSASLGRRLTALTRQSVRLAHGDFEARLPERGDDEIDFFSRSLNTMSSALRQRIADLDQAERRLGESEVRFRVLFDTAPVSLIVTDGDGVTLASNLTLSRVLGKSATELIGKRSSEIEFWANPDERARIWDIFARDGVVQGETAKVKLLSGRQGEVAIWSSSVTLDDSPAVIWALLDLTEELDAKRALHELNVTLESRVQERSAELVAANVELSQALVTLKRAQQDLISAEKMASLGSLVAGVAHELNTPIGNSLLAATTLADRLVELEGQVVDGSLRRSLLEAHVKEIHMASTLITRSLERAAGLITAFKQVAVDQTNDQRRRFDLLAVIEDTLATFAPRLRRANCKASLVVPEGLVMDSYPGSLYQVFSNLINNALAHAFTGCTQGAIAISAHMDTNGQIEIKFSDDGAGMSEAVLRRVFDPFFTTKMGQGGTGLGMNIVYNIVTGVLGGTIAIEASEGQGTTVKMEVPPQAPVREAARTLELTT</sequence>
<evidence type="ECO:0000259" key="9">
    <source>
        <dbReference type="PROSITE" id="PS50112"/>
    </source>
</evidence>
<dbReference type="Pfam" id="PF02518">
    <property type="entry name" value="HATPase_c"/>
    <property type="match status" value="1"/>
</dbReference>
<evidence type="ECO:0000259" key="10">
    <source>
        <dbReference type="PROSITE" id="PS50885"/>
    </source>
</evidence>
<dbReference type="SUPFAM" id="SSF158472">
    <property type="entry name" value="HAMP domain-like"/>
    <property type="match status" value="1"/>
</dbReference>
<organism evidence="11 12">
    <name type="scientific">Duganella flavida</name>
    <dbReference type="NCBI Taxonomy" id="2692175"/>
    <lineage>
        <taxon>Bacteria</taxon>
        <taxon>Pseudomonadati</taxon>
        <taxon>Pseudomonadota</taxon>
        <taxon>Betaproteobacteria</taxon>
        <taxon>Burkholderiales</taxon>
        <taxon>Oxalobacteraceae</taxon>
        <taxon>Telluria group</taxon>
        <taxon>Duganella</taxon>
    </lineage>
</organism>
<dbReference type="PRINTS" id="PR00344">
    <property type="entry name" value="BCTRLSENSOR"/>
</dbReference>
<dbReference type="PANTHER" id="PTHR43065:SF42">
    <property type="entry name" value="TWO-COMPONENT SENSOR PPRA"/>
    <property type="match status" value="1"/>
</dbReference>
<evidence type="ECO:0000256" key="4">
    <source>
        <dbReference type="ARBA" id="ARBA00022553"/>
    </source>
</evidence>
<dbReference type="InterPro" id="IPR035965">
    <property type="entry name" value="PAS-like_dom_sf"/>
</dbReference>
<dbReference type="InterPro" id="IPR003660">
    <property type="entry name" value="HAMP_dom"/>
</dbReference>
<evidence type="ECO:0000256" key="7">
    <source>
        <dbReference type="SAM" id="Phobius"/>
    </source>
</evidence>
<reference evidence="11 12" key="1">
    <citation type="submission" date="2019-12" db="EMBL/GenBank/DDBJ databases">
        <title>Novel species isolated from a subtropical stream in China.</title>
        <authorList>
            <person name="Lu H."/>
        </authorList>
    </citation>
    <scope>NUCLEOTIDE SEQUENCE [LARGE SCALE GENOMIC DNA]</scope>
    <source>
        <strain evidence="11 12">FT135W</strain>
    </source>
</reference>
<dbReference type="Gene3D" id="1.10.287.130">
    <property type="match status" value="1"/>
</dbReference>
<feature type="transmembrane region" description="Helical" evidence="7">
    <location>
        <begin position="168"/>
        <end position="188"/>
    </location>
</feature>
<dbReference type="GO" id="GO:0016020">
    <property type="term" value="C:membrane"/>
    <property type="evidence" value="ECO:0007669"/>
    <property type="project" value="UniProtKB-SubCell"/>
</dbReference>
<evidence type="ECO:0000256" key="5">
    <source>
        <dbReference type="ARBA" id="ARBA00022679"/>
    </source>
</evidence>
<protein>
    <recommendedName>
        <fullName evidence="3">histidine kinase</fullName>
        <ecNumber evidence="3">2.7.13.3</ecNumber>
    </recommendedName>
</protein>
<dbReference type="Gene3D" id="3.30.565.10">
    <property type="entry name" value="Histidine kinase-like ATPase, C-terminal domain"/>
    <property type="match status" value="1"/>
</dbReference>
<evidence type="ECO:0000313" key="12">
    <source>
        <dbReference type="Proteomes" id="UP000479335"/>
    </source>
</evidence>
<dbReference type="PANTHER" id="PTHR43065">
    <property type="entry name" value="SENSOR HISTIDINE KINASE"/>
    <property type="match status" value="1"/>
</dbReference>
<comment type="caution">
    <text evidence="11">The sequence shown here is derived from an EMBL/GenBank/DDBJ whole genome shotgun (WGS) entry which is preliminary data.</text>
</comment>
<dbReference type="GO" id="GO:0000155">
    <property type="term" value="F:phosphorelay sensor kinase activity"/>
    <property type="evidence" value="ECO:0007669"/>
    <property type="project" value="InterPro"/>
</dbReference>
<name>A0A6L8KFS7_9BURK</name>
<keyword evidence="6" id="KW-0418">Kinase</keyword>
<dbReference type="PROSITE" id="PS50885">
    <property type="entry name" value="HAMP"/>
    <property type="match status" value="1"/>
</dbReference>
<evidence type="ECO:0000256" key="6">
    <source>
        <dbReference type="ARBA" id="ARBA00022777"/>
    </source>
</evidence>
<comment type="catalytic activity">
    <reaction evidence="1">
        <text>ATP + protein L-histidine = ADP + protein N-phospho-L-histidine.</text>
        <dbReference type="EC" id="2.7.13.3"/>
    </reaction>
</comment>
<proteinExistence type="predicted"/>
<dbReference type="Proteomes" id="UP000479335">
    <property type="component" value="Unassembled WGS sequence"/>
</dbReference>
<dbReference type="PROSITE" id="PS50112">
    <property type="entry name" value="PAS"/>
    <property type="match status" value="1"/>
</dbReference>
<keyword evidence="7" id="KW-0472">Membrane</keyword>
<dbReference type="Gene3D" id="3.30.450.20">
    <property type="entry name" value="PAS domain"/>
    <property type="match status" value="1"/>
</dbReference>
<dbReference type="SUPFAM" id="SSF47384">
    <property type="entry name" value="Homodimeric domain of signal transducing histidine kinase"/>
    <property type="match status" value="1"/>
</dbReference>
<dbReference type="CDD" id="cd00082">
    <property type="entry name" value="HisKA"/>
    <property type="match status" value="1"/>
</dbReference>
<dbReference type="InterPro" id="IPR000014">
    <property type="entry name" value="PAS"/>
</dbReference>
<dbReference type="RefSeq" id="WP_161009693.1">
    <property type="nucleotide sequence ID" value="NZ_WWCN01000024.1"/>
</dbReference>
<dbReference type="PROSITE" id="PS50109">
    <property type="entry name" value="HIS_KIN"/>
    <property type="match status" value="1"/>
</dbReference>
<dbReference type="SUPFAM" id="SSF55785">
    <property type="entry name" value="PYP-like sensor domain (PAS domain)"/>
    <property type="match status" value="1"/>
</dbReference>
<dbReference type="InterPro" id="IPR004358">
    <property type="entry name" value="Sig_transdc_His_kin-like_C"/>
</dbReference>
<evidence type="ECO:0000256" key="1">
    <source>
        <dbReference type="ARBA" id="ARBA00000085"/>
    </source>
</evidence>
<dbReference type="Gene3D" id="6.10.340.10">
    <property type="match status" value="1"/>
</dbReference>
<evidence type="ECO:0000256" key="2">
    <source>
        <dbReference type="ARBA" id="ARBA00004370"/>
    </source>
</evidence>
<dbReference type="Pfam" id="PF00672">
    <property type="entry name" value="HAMP"/>
    <property type="match status" value="1"/>
</dbReference>
<keyword evidence="7" id="KW-1133">Transmembrane helix</keyword>
<evidence type="ECO:0000256" key="3">
    <source>
        <dbReference type="ARBA" id="ARBA00012438"/>
    </source>
</evidence>
<dbReference type="SUPFAM" id="SSF55874">
    <property type="entry name" value="ATPase domain of HSP90 chaperone/DNA topoisomerase II/histidine kinase"/>
    <property type="match status" value="1"/>
</dbReference>
<dbReference type="InterPro" id="IPR003594">
    <property type="entry name" value="HATPase_dom"/>
</dbReference>
<evidence type="ECO:0000313" key="11">
    <source>
        <dbReference type="EMBL" id="MYM26256.1"/>
    </source>
</evidence>
<dbReference type="InterPro" id="IPR003661">
    <property type="entry name" value="HisK_dim/P_dom"/>
</dbReference>
<keyword evidence="12" id="KW-1185">Reference proteome</keyword>
<dbReference type="InterPro" id="IPR005467">
    <property type="entry name" value="His_kinase_dom"/>
</dbReference>
<feature type="domain" description="Histidine kinase" evidence="8">
    <location>
        <begin position="425"/>
        <end position="657"/>
    </location>
</feature>
<feature type="domain" description="HAMP" evidence="10">
    <location>
        <begin position="186"/>
        <end position="238"/>
    </location>
</feature>
<gene>
    <name evidence="11" type="ORF">GTP46_26860</name>
</gene>
<dbReference type="CDD" id="cd06225">
    <property type="entry name" value="HAMP"/>
    <property type="match status" value="1"/>
</dbReference>
<dbReference type="InterPro" id="IPR036890">
    <property type="entry name" value="HATPase_C_sf"/>
</dbReference>
<dbReference type="CDD" id="cd00075">
    <property type="entry name" value="HATPase"/>
    <property type="match status" value="1"/>
</dbReference>
<dbReference type="InterPro" id="IPR036097">
    <property type="entry name" value="HisK_dim/P_sf"/>
</dbReference>
<feature type="domain" description="PAS" evidence="9">
    <location>
        <begin position="250"/>
        <end position="325"/>
    </location>
</feature>
<dbReference type="SMART" id="SM00387">
    <property type="entry name" value="HATPase_c"/>
    <property type="match status" value="1"/>
</dbReference>
<dbReference type="EMBL" id="WWCN01000024">
    <property type="protein sequence ID" value="MYM26256.1"/>
    <property type="molecule type" value="Genomic_DNA"/>
</dbReference>
<evidence type="ECO:0000259" key="8">
    <source>
        <dbReference type="PROSITE" id="PS50109"/>
    </source>
</evidence>
<keyword evidence="4" id="KW-0597">Phosphoprotein</keyword>
<keyword evidence="5" id="KW-0808">Transferase</keyword>
<dbReference type="SMART" id="SM00304">
    <property type="entry name" value="HAMP"/>
    <property type="match status" value="1"/>
</dbReference>
<comment type="subcellular location">
    <subcellularLocation>
        <location evidence="2">Membrane</location>
    </subcellularLocation>
</comment>
<dbReference type="AlphaFoldDB" id="A0A6L8KFS7"/>
<accession>A0A6L8KFS7</accession>
<keyword evidence="7" id="KW-0812">Transmembrane</keyword>
<dbReference type="EC" id="2.7.13.3" evidence="3"/>
<dbReference type="NCBIfam" id="TIGR00229">
    <property type="entry name" value="sensory_box"/>
    <property type="match status" value="1"/>
</dbReference>